<reference evidence="3" key="1">
    <citation type="submission" date="2018-08" db="EMBL/GenBank/DDBJ databases">
        <title>Thalassotalea euphylliae genome.</title>
        <authorList>
            <person name="Summers S."/>
            <person name="Rice S.A."/>
            <person name="Freckelton M.L."/>
            <person name="Nedved B.T."/>
            <person name="Hadfield M.G."/>
        </authorList>
    </citation>
    <scope>NUCLEOTIDE SEQUENCE [LARGE SCALE GENOMIC DNA]</scope>
    <source>
        <strain evidence="3">H3</strain>
    </source>
</reference>
<sequence>MSDNFKAPSQVFRWFEKMKANYEHTVNSVLNKFEAYNEKQQERIDANHQDHLESLKHLHNEQQIQSQATIAQLQADVNYFKQQVSQQQHTIEQLNARYDAVMTTFLEQKKRDIDIKAIFDNDEEEAPIELTSPLEAQRHTNVQRPREAIQQAQPTAEFEPEQPSSATEPVKLPADITDDRADDLTNESPDDLLGNSVDGITDETNNEHQEVLSTNVPESDHTLDNLEPIELVESAEPDEALADKLYNEAMANRENQAFEQAIALFKEAAKFGCVKSRGAIGRAYFLAEGVEEDQTLGLAWLISAADLGLPQAIKRVEYFQESDPELYIEASTLIGNA</sequence>
<protein>
    <submittedName>
        <fullName evidence="2">Sel1 repeat family protein</fullName>
    </submittedName>
</protein>
<feature type="region of interest" description="Disordered" evidence="1">
    <location>
        <begin position="128"/>
        <end position="202"/>
    </location>
</feature>
<dbReference type="AlphaFoldDB" id="A0A3E0TZE9"/>
<proteinExistence type="predicted"/>
<dbReference type="EMBL" id="QUOT01000001">
    <property type="protein sequence ID" value="REL29779.1"/>
    <property type="molecule type" value="Genomic_DNA"/>
</dbReference>
<gene>
    <name evidence="2" type="ORF">DXX94_03095</name>
</gene>
<keyword evidence="3" id="KW-1185">Reference proteome</keyword>
<organism evidence="2 3">
    <name type="scientific">Thalassotalea euphylliae</name>
    <dbReference type="NCBI Taxonomy" id="1655234"/>
    <lineage>
        <taxon>Bacteria</taxon>
        <taxon>Pseudomonadati</taxon>
        <taxon>Pseudomonadota</taxon>
        <taxon>Gammaproteobacteria</taxon>
        <taxon>Alteromonadales</taxon>
        <taxon>Colwelliaceae</taxon>
        <taxon>Thalassotalea</taxon>
    </lineage>
</organism>
<name>A0A3E0TZE9_9GAMM</name>
<dbReference type="Proteomes" id="UP000256899">
    <property type="component" value="Unassembled WGS sequence"/>
</dbReference>
<dbReference type="RefSeq" id="WP_116013784.1">
    <property type="nucleotide sequence ID" value="NZ_QUOT01000001.1"/>
</dbReference>
<evidence type="ECO:0000256" key="1">
    <source>
        <dbReference type="SAM" id="MobiDB-lite"/>
    </source>
</evidence>
<evidence type="ECO:0000313" key="3">
    <source>
        <dbReference type="Proteomes" id="UP000256899"/>
    </source>
</evidence>
<dbReference type="InterPro" id="IPR011990">
    <property type="entry name" value="TPR-like_helical_dom_sf"/>
</dbReference>
<accession>A0A3E0TZE9</accession>
<dbReference type="Gene3D" id="1.25.40.10">
    <property type="entry name" value="Tetratricopeptide repeat domain"/>
    <property type="match status" value="1"/>
</dbReference>
<comment type="caution">
    <text evidence="2">The sequence shown here is derived from an EMBL/GenBank/DDBJ whole genome shotgun (WGS) entry which is preliminary data.</text>
</comment>
<dbReference type="SUPFAM" id="SSF81901">
    <property type="entry name" value="HCP-like"/>
    <property type="match status" value="1"/>
</dbReference>
<evidence type="ECO:0000313" key="2">
    <source>
        <dbReference type="EMBL" id="REL29779.1"/>
    </source>
</evidence>